<protein>
    <submittedName>
        <fullName evidence="1">CLUMA_CG002242, isoform A</fullName>
    </submittedName>
</protein>
<dbReference type="Proteomes" id="UP000183832">
    <property type="component" value="Unassembled WGS sequence"/>
</dbReference>
<dbReference type="AlphaFoldDB" id="A0A1J1HQJ4"/>
<evidence type="ECO:0000313" key="2">
    <source>
        <dbReference type="Proteomes" id="UP000183832"/>
    </source>
</evidence>
<dbReference type="Gene3D" id="3.90.1720.10">
    <property type="entry name" value="endopeptidase domain like (from Nostoc punctiforme)"/>
    <property type="match status" value="1"/>
</dbReference>
<sequence length="226" mass="26369">MVLATEIMLPPRRNSFNGADSPPKSPTKSNWWFFTSKLKSATTYGGSTHTVATQKLRESKWFNQDEERLYCAVIETGFIVEIMHHEQHNEENKSHYGVVSVEPKKNKKPTANDIFVYTVNKCENRLKVIKVSTKELWEQNYKIRINNLNDKHKKTNSEKEIKSQINYAIKHKTVFHNSLHFVDFCRYGEQLEERKRQVSESVKWGSVGMNAGIFLLTREKSHSFSK</sequence>
<organism evidence="1 2">
    <name type="scientific">Clunio marinus</name>
    <dbReference type="NCBI Taxonomy" id="568069"/>
    <lineage>
        <taxon>Eukaryota</taxon>
        <taxon>Metazoa</taxon>
        <taxon>Ecdysozoa</taxon>
        <taxon>Arthropoda</taxon>
        <taxon>Hexapoda</taxon>
        <taxon>Insecta</taxon>
        <taxon>Pterygota</taxon>
        <taxon>Neoptera</taxon>
        <taxon>Endopterygota</taxon>
        <taxon>Diptera</taxon>
        <taxon>Nematocera</taxon>
        <taxon>Chironomoidea</taxon>
        <taxon>Chironomidae</taxon>
        <taxon>Clunio</taxon>
    </lineage>
</organism>
<dbReference type="EMBL" id="CVRI01000008">
    <property type="protein sequence ID" value="CRK88481.1"/>
    <property type="molecule type" value="Genomic_DNA"/>
</dbReference>
<proteinExistence type="predicted"/>
<gene>
    <name evidence="1" type="ORF">CLUMA_CG002242</name>
</gene>
<keyword evidence="2" id="KW-1185">Reference proteome</keyword>
<name>A0A1J1HQJ4_9DIPT</name>
<reference evidence="1 2" key="1">
    <citation type="submission" date="2015-04" db="EMBL/GenBank/DDBJ databases">
        <authorList>
            <person name="Syromyatnikov M.Y."/>
            <person name="Popov V.N."/>
        </authorList>
    </citation>
    <scope>NUCLEOTIDE SEQUENCE [LARGE SCALE GENOMIC DNA]</scope>
</reference>
<dbReference type="OrthoDB" id="6357691at2759"/>
<evidence type="ECO:0000313" key="1">
    <source>
        <dbReference type="EMBL" id="CRK88481.1"/>
    </source>
</evidence>
<accession>A0A1J1HQJ4</accession>